<name>A0A4R4XSY1_9ACTN</name>
<evidence type="ECO:0000313" key="3">
    <source>
        <dbReference type="Proteomes" id="UP000295302"/>
    </source>
</evidence>
<keyword evidence="1" id="KW-0472">Membrane</keyword>
<evidence type="ECO:0000256" key="1">
    <source>
        <dbReference type="SAM" id="Phobius"/>
    </source>
</evidence>
<keyword evidence="1" id="KW-1133">Transmembrane helix</keyword>
<sequence>MTARHDPAVLPPDAWRQIGAAALVRVMAALLGLAFGALLRNGAVAVVVLMAVLYVIPLVVLSLPGGEDVGGFLPLAAGLELLRQTPQTMPASTAVAVCAAWALVPLAIALAVSRRPGSTSR</sequence>
<gene>
    <name evidence="2" type="ORF">E1286_40965</name>
</gene>
<reference evidence="2 3" key="1">
    <citation type="submission" date="2019-03" db="EMBL/GenBank/DDBJ databases">
        <title>Draft genome sequences of novel Actinobacteria.</title>
        <authorList>
            <person name="Sahin N."/>
            <person name="Ay H."/>
            <person name="Saygin H."/>
        </authorList>
    </citation>
    <scope>NUCLEOTIDE SEQUENCE [LARGE SCALE GENOMIC DNA]</scope>
    <source>
        <strain evidence="2 3">CH32</strain>
    </source>
</reference>
<accession>A0A4R4XSY1</accession>
<dbReference type="OrthoDB" id="3297477at2"/>
<protein>
    <submittedName>
        <fullName evidence="2">Uncharacterized protein</fullName>
    </submittedName>
</protein>
<evidence type="ECO:0000313" key="2">
    <source>
        <dbReference type="EMBL" id="TDD34373.1"/>
    </source>
</evidence>
<feature type="transmembrane region" description="Helical" evidence="1">
    <location>
        <begin position="46"/>
        <end position="65"/>
    </location>
</feature>
<comment type="caution">
    <text evidence="2">The sequence shown here is derived from an EMBL/GenBank/DDBJ whole genome shotgun (WGS) entry which is preliminary data.</text>
</comment>
<dbReference type="Proteomes" id="UP000295302">
    <property type="component" value="Unassembled WGS sequence"/>
</dbReference>
<organism evidence="2 3">
    <name type="scientific">Nonomuraea terrae</name>
    <dbReference type="NCBI Taxonomy" id="2530383"/>
    <lineage>
        <taxon>Bacteria</taxon>
        <taxon>Bacillati</taxon>
        <taxon>Actinomycetota</taxon>
        <taxon>Actinomycetes</taxon>
        <taxon>Streptosporangiales</taxon>
        <taxon>Streptosporangiaceae</taxon>
        <taxon>Nonomuraea</taxon>
    </lineage>
</organism>
<feature type="transmembrane region" description="Helical" evidence="1">
    <location>
        <begin position="91"/>
        <end position="112"/>
    </location>
</feature>
<dbReference type="AlphaFoldDB" id="A0A4R4XSY1"/>
<dbReference type="EMBL" id="SMKQ01000237">
    <property type="protein sequence ID" value="TDD34373.1"/>
    <property type="molecule type" value="Genomic_DNA"/>
</dbReference>
<keyword evidence="3" id="KW-1185">Reference proteome</keyword>
<feature type="transmembrane region" description="Helical" evidence="1">
    <location>
        <begin position="20"/>
        <end position="39"/>
    </location>
</feature>
<proteinExistence type="predicted"/>
<keyword evidence="1" id="KW-0812">Transmembrane</keyword>